<gene>
    <name evidence="1" type="ORF">B0J12DRAFT_743381</name>
</gene>
<protein>
    <submittedName>
        <fullName evidence="1">Uncharacterized protein</fullName>
    </submittedName>
</protein>
<evidence type="ECO:0000313" key="2">
    <source>
        <dbReference type="Proteomes" id="UP000774617"/>
    </source>
</evidence>
<dbReference type="EMBL" id="JAGTJR010000027">
    <property type="protein sequence ID" value="KAH7042065.1"/>
    <property type="molecule type" value="Genomic_DNA"/>
</dbReference>
<organism evidence="1 2">
    <name type="scientific">Macrophomina phaseolina</name>
    <dbReference type="NCBI Taxonomy" id="35725"/>
    <lineage>
        <taxon>Eukaryota</taxon>
        <taxon>Fungi</taxon>
        <taxon>Dikarya</taxon>
        <taxon>Ascomycota</taxon>
        <taxon>Pezizomycotina</taxon>
        <taxon>Dothideomycetes</taxon>
        <taxon>Dothideomycetes incertae sedis</taxon>
        <taxon>Botryosphaeriales</taxon>
        <taxon>Botryosphaeriaceae</taxon>
        <taxon>Macrophomina</taxon>
    </lineage>
</organism>
<dbReference type="Gene3D" id="2.60.40.2970">
    <property type="match status" value="1"/>
</dbReference>
<reference evidence="1 2" key="1">
    <citation type="journal article" date="2021" name="Nat. Commun.">
        <title>Genetic determinants of endophytism in the Arabidopsis root mycobiome.</title>
        <authorList>
            <person name="Mesny F."/>
            <person name="Miyauchi S."/>
            <person name="Thiergart T."/>
            <person name="Pickel B."/>
            <person name="Atanasova L."/>
            <person name="Karlsson M."/>
            <person name="Huettel B."/>
            <person name="Barry K.W."/>
            <person name="Haridas S."/>
            <person name="Chen C."/>
            <person name="Bauer D."/>
            <person name="Andreopoulos W."/>
            <person name="Pangilinan J."/>
            <person name="LaButti K."/>
            <person name="Riley R."/>
            <person name="Lipzen A."/>
            <person name="Clum A."/>
            <person name="Drula E."/>
            <person name="Henrissat B."/>
            <person name="Kohler A."/>
            <person name="Grigoriev I.V."/>
            <person name="Martin F.M."/>
            <person name="Hacquard S."/>
        </authorList>
    </citation>
    <scope>NUCLEOTIDE SEQUENCE [LARGE SCALE GENOMIC DNA]</scope>
    <source>
        <strain evidence="1 2">MPI-SDFR-AT-0080</strain>
    </source>
</reference>
<name>A0ABQ8G1C5_9PEZI</name>
<evidence type="ECO:0000313" key="1">
    <source>
        <dbReference type="EMBL" id="KAH7042065.1"/>
    </source>
</evidence>
<keyword evidence="2" id="KW-1185">Reference proteome</keyword>
<accession>A0ABQ8G1C5</accession>
<proteinExistence type="predicted"/>
<sequence length="167" mass="17570">MSGNNKNSENTPNLSHLHISLSQTASSPPTLSLAVTNTHPSSPLTLLTWNTPLDPLALQLGLLEVRAAGAHEPLPLATIKVSRKLPPGADSLVTLAPGESRAQEVVLREPIVPLKRAEGGKVAVVARGVWRAVWVGADVSEDAVARMGEGEAVLSGEWETESVVVEI</sequence>
<dbReference type="Proteomes" id="UP000774617">
    <property type="component" value="Unassembled WGS sequence"/>
</dbReference>
<comment type="caution">
    <text evidence="1">The sequence shown here is derived from an EMBL/GenBank/DDBJ whole genome shotgun (WGS) entry which is preliminary data.</text>
</comment>